<comment type="subcellular location">
    <subcellularLocation>
        <location evidence="2">Cytoplasm</location>
    </subcellularLocation>
    <subcellularLocation>
        <location evidence="1">Nucleus</location>
    </subcellularLocation>
</comment>
<organism evidence="6 7">
    <name type="scientific">Ataeniobius toweri</name>
    <dbReference type="NCBI Taxonomy" id="208326"/>
    <lineage>
        <taxon>Eukaryota</taxon>
        <taxon>Metazoa</taxon>
        <taxon>Chordata</taxon>
        <taxon>Craniata</taxon>
        <taxon>Vertebrata</taxon>
        <taxon>Euteleostomi</taxon>
        <taxon>Actinopterygii</taxon>
        <taxon>Neopterygii</taxon>
        <taxon>Teleostei</taxon>
        <taxon>Neoteleostei</taxon>
        <taxon>Acanthomorphata</taxon>
        <taxon>Ovalentaria</taxon>
        <taxon>Atherinomorphae</taxon>
        <taxon>Cyprinodontiformes</taxon>
        <taxon>Goodeidae</taxon>
        <taxon>Ataeniobius</taxon>
    </lineage>
</organism>
<protein>
    <recommendedName>
        <fullName evidence="5">CDAN1-interacting nuclease 1</fullName>
    </recommendedName>
</protein>
<dbReference type="PANTHER" id="PTHR31661:SF1">
    <property type="entry name" value="CDAN1-INTERACTING NUCLEASE 1"/>
    <property type="match status" value="1"/>
</dbReference>
<dbReference type="PANTHER" id="PTHR31661">
    <property type="entry name" value="SIMILAR TO CDNA SEQUENCE BC052040"/>
    <property type="match status" value="1"/>
</dbReference>
<dbReference type="Proteomes" id="UP001345963">
    <property type="component" value="Unassembled WGS sequence"/>
</dbReference>
<gene>
    <name evidence="6" type="primary">CDIN1_1</name>
    <name evidence="6" type="ORF">ATANTOWER_026394</name>
</gene>
<evidence type="ECO:0000256" key="1">
    <source>
        <dbReference type="ARBA" id="ARBA00004123"/>
    </source>
</evidence>
<sequence>MKMLKDRFPYHSQSTLLSIFSLEYQKRTKRTISRHHVPDVMERYYQRYLSETKARPTVPVMLELANEFTQSCHQEGNR</sequence>
<dbReference type="EMBL" id="JAHUTI010079302">
    <property type="protein sequence ID" value="MED6257542.1"/>
    <property type="molecule type" value="Genomic_DNA"/>
</dbReference>
<keyword evidence="7" id="KW-1185">Reference proteome</keyword>
<name>A0ABU7C4A4_9TELE</name>
<evidence type="ECO:0000313" key="6">
    <source>
        <dbReference type="EMBL" id="MED6257542.1"/>
    </source>
</evidence>
<keyword evidence="4" id="KW-0539">Nucleus</keyword>
<evidence type="ECO:0000256" key="2">
    <source>
        <dbReference type="ARBA" id="ARBA00004496"/>
    </source>
</evidence>
<reference evidence="6 7" key="1">
    <citation type="submission" date="2021-07" db="EMBL/GenBank/DDBJ databases">
        <authorList>
            <person name="Palmer J.M."/>
        </authorList>
    </citation>
    <scope>NUCLEOTIDE SEQUENCE [LARGE SCALE GENOMIC DNA]</scope>
    <source>
        <strain evidence="6 7">AT_MEX2019</strain>
        <tissue evidence="6">Muscle</tissue>
    </source>
</reference>
<dbReference type="InterPro" id="IPR029404">
    <property type="entry name" value="CDIN1"/>
</dbReference>
<evidence type="ECO:0000313" key="7">
    <source>
        <dbReference type="Proteomes" id="UP001345963"/>
    </source>
</evidence>
<evidence type="ECO:0000256" key="4">
    <source>
        <dbReference type="ARBA" id="ARBA00023242"/>
    </source>
</evidence>
<comment type="caution">
    <text evidence="6">The sequence shown here is derived from an EMBL/GenBank/DDBJ whole genome shotgun (WGS) entry which is preliminary data.</text>
</comment>
<evidence type="ECO:0000256" key="5">
    <source>
        <dbReference type="ARBA" id="ARBA00023480"/>
    </source>
</evidence>
<keyword evidence="3" id="KW-0963">Cytoplasm</keyword>
<evidence type="ECO:0000256" key="3">
    <source>
        <dbReference type="ARBA" id="ARBA00022490"/>
    </source>
</evidence>
<accession>A0ABU7C4A4</accession>
<proteinExistence type="predicted"/>